<gene>
    <name evidence="1" type="ORF">K7X08_003752</name>
</gene>
<evidence type="ECO:0000313" key="2">
    <source>
        <dbReference type="Proteomes" id="UP001152561"/>
    </source>
</evidence>
<organism evidence="1 2">
    <name type="scientific">Anisodus acutangulus</name>
    <dbReference type="NCBI Taxonomy" id="402998"/>
    <lineage>
        <taxon>Eukaryota</taxon>
        <taxon>Viridiplantae</taxon>
        <taxon>Streptophyta</taxon>
        <taxon>Embryophyta</taxon>
        <taxon>Tracheophyta</taxon>
        <taxon>Spermatophyta</taxon>
        <taxon>Magnoliopsida</taxon>
        <taxon>eudicotyledons</taxon>
        <taxon>Gunneridae</taxon>
        <taxon>Pentapetalae</taxon>
        <taxon>asterids</taxon>
        <taxon>lamiids</taxon>
        <taxon>Solanales</taxon>
        <taxon>Solanaceae</taxon>
        <taxon>Solanoideae</taxon>
        <taxon>Hyoscyameae</taxon>
        <taxon>Anisodus</taxon>
    </lineage>
</organism>
<dbReference type="AlphaFoldDB" id="A0A9Q1RJF9"/>
<keyword evidence="2" id="KW-1185">Reference proteome</keyword>
<dbReference type="PANTHER" id="PTHR33264:SF51">
    <property type="match status" value="1"/>
</dbReference>
<proteinExistence type="predicted"/>
<sequence length="103" mass="12627">MKDEEEEKRSCSTHKRIVYKVPMGLCRKMWRRKKKERLLKKKKKDEDLWKSMKNNNKNGFIGEYGNDDGDDDGVREVVEFETEMWDRFYRAGFWRTPSQRQED</sequence>
<comment type="caution">
    <text evidence="1">The sequence shown here is derived from an EMBL/GenBank/DDBJ whole genome shotgun (WGS) entry which is preliminary data.</text>
</comment>
<accession>A0A9Q1RJF9</accession>
<reference evidence="2" key="1">
    <citation type="journal article" date="2023" name="Proc. Natl. Acad. Sci. U.S.A.">
        <title>Genomic and structural basis for evolution of tropane alkaloid biosynthesis.</title>
        <authorList>
            <person name="Wanga Y.-J."/>
            <person name="Taina T."/>
            <person name="Yua J.-Y."/>
            <person name="Lia J."/>
            <person name="Xua B."/>
            <person name="Chenc J."/>
            <person name="D'Auriad J.C."/>
            <person name="Huanga J.-P."/>
            <person name="Huanga S.-X."/>
        </authorList>
    </citation>
    <scope>NUCLEOTIDE SEQUENCE [LARGE SCALE GENOMIC DNA]</scope>
    <source>
        <strain evidence="2">cv. KIB-2019</strain>
    </source>
</reference>
<dbReference type="EMBL" id="JAJAGQ010000006">
    <property type="protein sequence ID" value="KAJ8559694.1"/>
    <property type="molecule type" value="Genomic_DNA"/>
</dbReference>
<dbReference type="PANTHER" id="PTHR33264">
    <property type="entry name" value="EXPRESSED PROTEIN"/>
    <property type="match status" value="1"/>
</dbReference>
<protein>
    <submittedName>
        <fullName evidence="1">Uncharacterized protein</fullName>
    </submittedName>
</protein>
<name>A0A9Q1RJF9_9SOLA</name>
<dbReference type="Proteomes" id="UP001152561">
    <property type="component" value="Unassembled WGS sequence"/>
</dbReference>
<evidence type="ECO:0000313" key="1">
    <source>
        <dbReference type="EMBL" id="KAJ8559694.1"/>
    </source>
</evidence>